<dbReference type="Proteomes" id="UP001189429">
    <property type="component" value="Unassembled WGS sequence"/>
</dbReference>
<protein>
    <recommendedName>
        <fullName evidence="5">Fucosyltransferase</fullName>
        <ecNumber evidence="5">2.4.1.-</ecNumber>
    </recommendedName>
</protein>
<comment type="caution">
    <text evidence="7">The sequence shown here is derived from an EMBL/GenBank/DDBJ whole genome shotgun (WGS) entry which is preliminary data.</text>
</comment>
<keyword evidence="5" id="KW-0812">Transmembrane</keyword>
<evidence type="ECO:0000256" key="5">
    <source>
        <dbReference type="RuleBase" id="RU003832"/>
    </source>
</evidence>
<keyword evidence="5" id="KW-0333">Golgi apparatus</keyword>
<dbReference type="Gene3D" id="3.40.50.11660">
    <property type="entry name" value="Glycosyl transferase family 10, C-terminal domain"/>
    <property type="match status" value="1"/>
</dbReference>
<dbReference type="InterPro" id="IPR055270">
    <property type="entry name" value="Glyco_tran_10_C"/>
</dbReference>
<comment type="similarity">
    <text evidence="2 5">Belongs to the glycosyltransferase 10 family.</text>
</comment>
<keyword evidence="3 5" id="KW-0328">Glycosyltransferase</keyword>
<comment type="subcellular location">
    <subcellularLocation>
        <location evidence="5">Golgi apparatus</location>
        <location evidence="5">Golgi stack membrane</location>
        <topology evidence="5">Single-pass type II membrane protein</topology>
    </subcellularLocation>
</comment>
<evidence type="ECO:0000259" key="6">
    <source>
        <dbReference type="Pfam" id="PF00852"/>
    </source>
</evidence>
<evidence type="ECO:0000256" key="1">
    <source>
        <dbReference type="ARBA" id="ARBA00004922"/>
    </source>
</evidence>
<keyword evidence="4 5" id="KW-0808">Transferase</keyword>
<dbReference type="EMBL" id="CAUYUJ010008147">
    <property type="protein sequence ID" value="CAK0823016.1"/>
    <property type="molecule type" value="Genomic_DNA"/>
</dbReference>
<evidence type="ECO:0000256" key="4">
    <source>
        <dbReference type="ARBA" id="ARBA00022679"/>
    </source>
</evidence>
<gene>
    <name evidence="7" type="ORF">PCOR1329_LOCUS23883</name>
</gene>
<dbReference type="SUPFAM" id="SSF53756">
    <property type="entry name" value="UDP-Glycosyltransferase/glycogen phosphorylase"/>
    <property type="match status" value="1"/>
</dbReference>
<dbReference type="Pfam" id="PF00852">
    <property type="entry name" value="Glyco_transf_10"/>
    <property type="match status" value="1"/>
</dbReference>
<evidence type="ECO:0000256" key="3">
    <source>
        <dbReference type="ARBA" id="ARBA00022676"/>
    </source>
</evidence>
<dbReference type="InterPro" id="IPR001503">
    <property type="entry name" value="Glyco_trans_10"/>
</dbReference>
<dbReference type="PANTHER" id="PTHR11929:SF194">
    <property type="entry name" value="ALPHA-(1,3)-FUCOSYLTRANSFERASE 10"/>
    <property type="match status" value="1"/>
</dbReference>
<name>A0ABN9RUJ8_9DINO</name>
<dbReference type="InterPro" id="IPR038577">
    <property type="entry name" value="GT10-like_C_sf"/>
</dbReference>
<dbReference type="PANTHER" id="PTHR11929">
    <property type="entry name" value="ALPHA- 1,3 -FUCOSYLTRANSFERASE"/>
    <property type="match status" value="1"/>
</dbReference>
<keyword evidence="8" id="KW-1185">Reference proteome</keyword>
<organism evidence="7 8">
    <name type="scientific">Prorocentrum cordatum</name>
    <dbReference type="NCBI Taxonomy" id="2364126"/>
    <lineage>
        <taxon>Eukaryota</taxon>
        <taxon>Sar</taxon>
        <taxon>Alveolata</taxon>
        <taxon>Dinophyceae</taxon>
        <taxon>Prorocentrales</taxon>
        <taxon>Prorocentraceae</taxon>
        <taxon>Prorocentrum</taxon>
    </lineage>
</organism>
<evidence type="ECO:0000313" key="8">
    <source>
        <dbReference type="Proteomes" id="UP001189429"/>
    </source>
</evidence>
<feature type="domain" description="Fucosyltransferase C-terminal" evidence="6">
    <location>
        <begin position="13"/>
        <end position="73"/>
    </location>
</feature>
<feature type="non-terminal residue" evidence="7">
    <location>
        <position position="1"/>
    </location>
</feature>
<reference evidence="7" key="1">
    <citation type="submission" date="2023-10" db="EMBL/GenBank/DDBJ databases">
        <authorList>
            <person name="Chen Y."/>
            <person name="Shah S."/>
            <person name="Dougan E. K."/>
            <person name="Thang M."/>
            <person name="Chan C."/>
        </authorList>
    </citation>
    <scope>NUCLEOTIDE SEQUENCE [LARGE SCALE GENOMIC DNA]</scope>
</reference>
<keyword evidence="5" id="KW-0472">Membrane</keyword>
<dbReference type="EC" id="2.4.1.-" evidence="5"/>
<evidence type="ECO:0000256" key="2">
    <source>
        <dbReference type="ARBA" id="ARBA00008919"/>
    </source>
</evidence>
<comment type="pathway">
    <text evidence="1">Protein modification; protein glycosylation.</text>
</comment>
<evidence type="ECO:0000313" key="7">
    <source>
        <dbReference type="EMBL" id="CAK0823016.1"/>
    </source>
</evidence>
<proteinExistence type="inferred from homology"/>
<sequence>RNHTRGNEATLFDEAVELLRPYRFALVFENKLVPGYVTEKIVNAFLAGSIPIYWGSSAVLDVFNADAFIYANAIQGSGDTSGADPLVGLDRATRQGLRTAFAVWAGGMLFARAVALTGAEMAPRRAWRGAEREH</sequence>
<accession>A0ABN9RUJ8</accession>